<dbReference type="SUPFAM" id="SSF57903">
    <property type="entry name" value="FYVE/PHD zinc finger"/>
    <property type="match status" value="1"/>
</dbReference>
<dbReference type="EMBL" id="OA884734">
    <property type="protein sequence ID" value="CAD7281228.1"/>
    <property type="molecule type" value="Genomic_DNA"/>
</dbReference>
<dbReference type="InterPro" id="IPR011011">
    <property type="entry name" value="Znf_FYVE_PHD"/>
</dbReference>
<dbReference type="PROSITE" id="PS00518">
    <property type="entry name" value="ZF_RING_1"/>
    <property type="match status" value="1"/>
</dbReference>
<dbReference type="InterPro" id="IPR013083">
    <property type="entry name" value="Znf_RING/FYVE/PHD"/>
</dbReference>
<keyword evidence="3" id="KW-0862">Zinc</keyword>
<sequence>MPKRNRDGVIIKPICPRDIAESPCVRNETMEMDQFVPGSRCPSLDSMDSSDAEKFWSSFGATGSSGTKWKQLLHGNPSPNVINPIPESAPPSCFFCENVIPIGAALSKCPECGHEFCNDCVIMDFTQDASVPLCHSCYSERRRSMIRKE</sequence>
<evidence type="ECO:0008006" key="6">
    <source>
        <dbReference type="Google" id="ProtNLM"/>
    </source>
</evidence>
<organism evidence="4">
    <name type="scientific">Notodromas monacha</name>
    <dbReference type="NCBI Taxonomy" id="399045"/>
    <lineage>
        <taxon>Eukaryota</taxon>
        <taxon>Metazoa</taxon>
        <taxon>Ecdysozoa</taxon>
        <taxon>Arthropoda</taxon>
        <taxon>Crustacea</taxon>
        <taxon>Oligostraca</taxon>
        <taxon>Ostracoda</taxon>
        <taxon>Podocopa</taxon>
        <taxon>Podocopida</taxon>
        <taxon>Cypridocopina</taxon>
        <taxon>Cypridoidea</taxon>
        <taxon>Cyprididae</taxon>
        <taxon>Notodromas</taxon>
    </lineage>
</organism>
<reference evidence="4" key="1">
    <citation type="submission" date="2020-11" db="EMBL/GenBank/DDBJ databases">
        <authorList>
            <person name="Tran Van P."/>
        </authorList>
    </citation>
    <scope>NUCLEOTIDE SEQUENCE</scope>
</reference>
<proteinExistence type="predicted"/>
<dbReference type="GO" id="GO:0008270">
    <property type="term" value="F:zinc ion binding"/>
    <property type="evidence" value="ECO:0007669"/>
    <property type="project" value="UniProtKB-KW"/>
</dbReference>
<dbReference type="EMBL" id="CAJPEX010002697">
    <property type="protein sequence ID" value="CAG0921380.1"/>
    <property type="molecule type" value="Genomic_DNA"/>
</dbReference>
<name>A0A7R9BV71_9CRUS</name>
<dbReference type="InterPro" id="IPR017907">
    <property type="entry name" value="Znf_RING_CS"/>
</dbReference>
<evidence type="ECO:0000256" key="2">
    <source>
        <dbReference type="ARBA" id="ARBA00022771"/>
    </source>
</evidence>
<accession>A0A7R9BV71</accession>
<evidence type="ECO:0000313" key="5">
    <source>
        <dbReference type="Proteomes" id="UP000678499"/>
    </source>
</evidence>
<keyword evidence="2" id="KW-0863">Zinc-finger</keyword>
<evidence type="ECO:0000313" key="4">
    <source>
        <dbReference type="EMBL" id="CAD7281228.1"/>
    </source>
</evidence>
<gene>
    <name evidence="4" type="ORF">NMOB1V02_LOCUS8879</name>
</gene>
<dbReference type="AlphaFoldDB" id="A0A7R9BV71"/>
<evidence type="ECO:0000256" key="1">
    <source>
        <dbReference type="ARBA" id="ARBA00022723"/>
    </source>
</evidence>
<dbReference type="Proteomes" id="UP000678499">
    <property type="component" value="Unassembled WGS sequence"/>
</dbReference>
<keyword evidence="5" id="KW-1185">Reference proteome</keyword>
<keyword evidence="1" id="KW-0479">Metal-binding</keyword>
<evidence type="ECO:0000256" key="3">
    <source>
        <dbReference type="ARBA" id="ARBA00022833"/>
    </source>
</evidence>
<dbReference type="Gene3D" id="3.30.40.10">
    <property type="entry name" value="Zinc/RING finger domain, C3HC4 (zinc finger)"/>
    <property type="match status" value="1"/>
</dbReference>
<protein>
    <recommendedName>
        <fullName evidence="6">RING-type domain-containing protein</fullName>
    </recommendedName>
</protein>